<feature type="transmembrane region" description="Helical" evidence="1">
    <location>
        <begin position="36"/>
        <end position="66"/>
    </location>
</feature>
<evidence type="ECO:0000313" key="2">
    <source>
        <dbReference type="EMBL" id="CAG8550131.1"/>
    </source>
</evidence>
<keyword evidence="1" id="KW-0472">Membrane</keyword>
<name>A0A9N9B2H2_9GLOM</name>
<comment type="caution">
    <text evidence="2">The sequence shown here is derived from an EMBL/GenBank/DDBJ whole genome shotgun (WGS) entry which is preliminary data.</text>
</comment>
<reference evidence="2" key="1">
    <citation type="submission" date="2021-06" db="EMBL/GenBank/DDBJ databases">
        <authorList>
            <person name="Kallberg Y."/>
            <person name="Tangrot J."/>
            <person name="Rosling A."/>
        </authorList>
    </citation>
    <scope>NUCLEOTIDE SEQUENCE</scope>
    <source>
        <strain evidence="2">IA702</strain>
    </source>
</reference>
<evidence type="ECO:0000313" key="3">
    <source>
        <dbReference type="Proteomes" id="UP000789572"/>
    </source>
</evidence>
<accession>A0A9N9B2H2</accession>
<sequence length="203" mass="22422">MLRTSALVLSPILLLLSPLLLTVALSFSTVAMFTSILALVIICIRLGFLVLEFSGGVVFDVVYWGVHKYLLSPLSFLFPAQATTNLSSLHPSSRSPSYVVLKDASNVHSGIRPSSNNHTYVNPLEPNYNYLSTKKRYSSTHKRRGSKKNMWEKDALSEKLGAEGLDKLSGDALAKNKLIDGLWMGNVFDVKRPLSKRSVSGYM</sequence>
<organism evidence="2 3">
    <name type="scientific">Paraglomus occultum</name>
    <dbReference type="NCBI Taxonomy" id="144539"/>
    <lineage>
        <taxon>Eukaryota</taxon>
        <taxon>Fungi</taxon>
        <taxon>Fungi incertae sedis</taxon>
        <taxon>Mucoromycota</taxon>
        <taxon>Glomeromycotina</taxon>
        <taxon>Glomeromycetes</taxon>
        <taxon>Paraglomerales</taxon>
        <taxon>Paraglomeraceae</taxon>
        <taxon>Paraglomus</taxon>
    </lineage>
</organism>
<dbReference type="OrthoDB" id="2449670at2759"/>
<gene>
    <name evidence="2" type="ORF">POCULU_LOCUS4975</name>
</gene>
<keyword evidence="1" id="KW-0812">Transmembrane</keyword>
<keyword evidence="3" id="KW-1185">Reference proteome</keyword>
<dbReference type="Proteomes" id="UP000789572">
    <property type="component" value="Unassembled WGS sequence"/>
</dbReference>
<proteinExistence type="predicted"/>
<keyword evidence="1" id="KW-1133">Transmembrane helix</keyword>
<dbReference type="AlphaFoldDB" id="A0A9N9B2H2"/>
<dbReference type="EMBL" id="CAJVPJ010000701">
    <property type="protein sequence ID" value="CAG8550131.1"/>
    <property type="molecule type" value="Genomic_DNA"/>
</dbReference>
<evidence type="ECO:0000256" key="1">
    <source>
        <dbReference type="SAM" id="Phobius"/>
    </source>
</evidence>
<protein>
    <submittedName>
        <fullName evidence="2">8304_t:CDS:1</fullName>
    </submittedName>
</protein>